<dbReference type="PANTHER" id="PTHR31627">
    <property type="entry name" value="SERPENTINE RECEPTOR CLASS GAMMA-RELATED"/>
    <property type="match status" value="1"/>
</dbReference>
<dbReference type="WBParaSite" id="Pan_g15222.t1">
    <property type="protein sequence ID" value="Pan_g15222.t1"/>
    <property type="gene ID" value="Pan_g15222"/>
</dbReference>
<dbReference type="GO" id="GO:0007606">
    <property type="term" value="P:sensory perception of chemical stimulus"/>
    <property type="evidence" value="ECO:0007669"/>
    <property type="project" value="UniProtKB-UniRule"/>
</dbReference>
<dbReference type="SUPFAM" id="SSF81321">
    <property type="entry name" value="Family A G protein-coupled receptor-like"/>
    <property type="match status" value="1"/>
</dbReference>
<reference evidence="7" key="1">
    <citation type="journal article" date="2013" name="Genetics">
        <title>The draft genome and transcriptome of Panagrellus redivivus are shaped by the harsh demands of a free-living lifestyle.</title>
        <authorList>
            <person name="Srinivasan J."/>
            <person name="Dillman A.R."/>
            <person name="Macchietto M.G."/>
            <person name="Heikkinen L."/>
            <person name="Lakso M."/>
            <person name="Fracchia K.M."/>
            <person name="Antoshechkin I."/>
            <person name="Mortazavi A."/>
            <person name="Wong G."/>
            <person name="Sternberg P.W."/>
        </authorList>
    </citation>
    <scope>NUCLEOTIDE SEQUENCE [LARGE SCALE GENOMIC DNA]</scope>
    <source>
        <strain evidence="7">MT8872</strain>
    </source>
</reference>
<accession>A0A7E4V0W8</accession>
<organism evidence="7 8">
    <name type="scientific">Panagrellus redivivus</name>
    <name type="common">Microworm</name>
    <dbReference type="NCBI Taxonomy" id="6233"/>
    <lineage>
        <taxon>Eukaryota</taxon>
        <taxon>Metazoa</taxon>
        <taxon>Ecdysozoa</taxon>
        <taxon>Nematoda</taxon>
        <taxon>Chromadorea</taxon>
        <taxon>Rhabditida</taxon>
        <taxon>Tylenchina</taxon>
        <taxon>Panagrolaimomorpha</taxon>
        <taxon>Panagrolaimoidea</taxon>
        <taxon>Panagrolaimidae</taxon>
        <taxon>Panagrellus</taxon>
    </lineage>
</organism>
<comment type="subcellular location">
    <subcellularLocation>
        <location evidence="1">Membrane</location>
        <topology evidence="1">Multi-pass membrane protein</topology>
    </subcellularLocation>
</comment>
<name>A0A7E4V0W8_PANRE</name>
<dbReference type="Gene3D" id="1.20.1070.10">
    <property type="entry name" value="Rhodopsin 7-helix transmembrane proteins"/>
    <property type="match status" value="1"/>
</dbReference>
<dbReference type="Pfam" id="PF02118">
    <property type="entry name" value="Srg"/>
    <property type="match status" value="1"/>
</dbReference>
<dbReference type="PRINTS" id="PR00698">
    <property type="entry name" value="TMPROTEINSRG"/>
</dbReference>
<dbReference type="GO" id="GO:0004888">
    <property type="term" value="F:transmembrane signaling receptor activity"/>
    <property type="evidence" value="ECO:0007669"/>
    <property type="project" value="InterPro"/>
</dbReference>
<reference evidence="8" key="2">
    <citation type="submission" date="2020-10" db="UniProtKB">
        <authorList>
            <consortium name="WormBaseParasite"/>
        </authorList>
    </citation>
    <scope>IDENTIFICATION</scope>
</reference>
<keyword evidence="5 6" id="KW-0472">Membrane</keyword>
<dbReference type="GO" id="GO:0016020">
    <property type="term" value="C:membrane"/>
    <property type="evidence" value="ECO:0007669"/>
    <property type="project" value="UniProtKB-SubCell"/>
</dbReference>
<dbReference type="InterPro" id="IPR000609">
    <property type="entry name" value="7TM_GPCR_serpentine_rcpt_Srg"/>
</dbReference>
<feature type="transmembrane region" description="Helical" evidence="6">
    <location>
        <begin position="150"/>
        <end position="170"/>
    </location>
</feature>
<dbReference type="Proteomes" id="UP000492821">
    <property type="component" value="Unassembled WGS sequence"/>
</dbReference>
<evidence type="ECO:0000256" key="3">
    <source>
        <dbReference type="ARBA" id="ARBA00022692"/>
    </source>
</evidence>
<feature type="transmembrane region" description="Helical" evidence="6">
    <location>
        <begin position="287"/>
        <end position="308"/>
    </location>
</feature>
<evidence type="ECO:0000313" key="7">
    <source>
        <dbReference type="Proteomes" id="UP000492821"/>
    </source>
</evidence>
<feature type="transmembrane region" description="Helical" evidence="6">
    <location>
        <begin position="254"/>
        <end position="275"/>
    </location>
</feature>
<dbReference type="InterPro" id="IPR051119">
    <property type="entry name" value="Nematode_SR-like"/>
</dbReference>
<evidence type="ECO:0000256" key="2">
    <source>
        <dbReference type="ARBA" id="ARBA00005692"/>
    </source>
</evidence>
<evidence type="ECO:0000256" key="1">
    <source>
        <dbReference type="ARBA" id="ARBA00004141"/>
    </source>
</evidence>
<comment type="similarity">
    <text evidence="2 6">Belongs to the nematode receptor-like protein srg family.</text>
</comment>
<protein>
    <recommendedName>
        <fullName evidence="6">Serpentine receptor class gamma</fullName>
    </recommendedName>
</protein>
<evidence type="ECO:0000256" key="5">
    <source>
        <dbReference type="ARBA" id="ARBA00023136"/>
    </source>
</evidence>
<keyword evidence="4 6" id="KW-1133">Transmembrane helix</keyword>
<feature type="transmembrane region" description="Helical" evidence="6">
    <location>
        <begin position="195"/>
        <end position="228"/>
    </location>
</feature>
<keyword evidence="3 6" id="KW-0812">Transmembrane</keyword>
<feature type="transmembrane region" description="Helical" evidence="6">
    <location>
        <begin position="105"/>
        <end position="129"/>
    </location>
</feature>
<dbReference type="AlphaFoldDB" id="A0A7E4V0W8"/>
<evidence type="ECO:0000256" key="6">
    <source>
        <dbReference type="RuleBase" id="RU280813"/>
    </source>
</evidence>
<dbReference type="PANTHER" id="PTHR31627:SF43">
    <property type="entry name" value="SERPENTINE RECEPTOR CLASS GAMMA-15"/>
    <property type="match status" value="1"/>
</dbReference>
<evidence type="ECO:0000313" key="8">
    <source>
        <dbReference type="WBParaSite" id="Pan_g15222.t1"/>
    </source>
</evidence>
<keyword evidence="7" id="KW-1185">Reference proteome</keyword>
<feature type="transmembrane region" description="Helical" evidence="6">
    <location>
        <begin position="28"/>
        <end position="52"/>
    </location>
</feature>
<feature type="transmembrane region" description="Helical" evidence="6">
    <location>
        <begin position="64"/>
        <end position="85"/>
    </location>
</feature>
<sequence>MIHAIYVCFYNPATIVDERILGVLADNLILFLPLIYIIPSHILHLVILYVLIAPKSRKHFTGSFYRIFGIQSANNILHSSFYFLCVRGRFSTVFKSVLAALPTDGFFVAFPYVMAFYTSAALILLDFVLTFNRFSVILLKARYKTFWHRSFKYIVLFVLISPNILTWPMWFQDYIIAPPLKGYATYVWQARNPNVVSWISLSVGFAVLIIVSAVLDFLMNLYVMVALIKQQNKNQMFNQKTKSKQNEATADKKLFAVSICAFVGQLASFITQVILTLVSDKVVVNRMLYFQFFVVDYNTCVPAWSLFFMSNDIRRHILGVVGVQSASSTSVVAIATTGTDKKVTAPGKVTSTRTR</sequence>
<proteinExistence type="inferred from homology"/>
<evidence type="ECO:0000256" key="4">
    <source>
        <dbReference type="ARBA" id="ARBA00022989"/>
    </source>
</evidence>